<dbReference type="Proteomes" id="UP001456524">
    <property type="component" value="Unassembled WGS sequence"/>
</dbReference>
<dbReference type="InterPro" id="IPR001494">
    <property type="entry name" value="Importin-beta_N"/>
</dbReference>
<dbReference type="InterPro" id="IPR045478">
    <property type="entry name" value="Exportin-5_C"/>
</dbReference>
<comment type="caution">
    <text evidence="3">The sequence shown here is derived from an EMBL/GenBank/DDBJ whole genome shotgun (WGS) entry which is preliminary data.</text>
</comment>
<dbReference type="SUPFAM" id="SSF48371">
    <property type="entry name" value="ARM repeat"/>
    <property type="match status" value="1"/>
</dbReference>
<reference evidence="3 4" key="1">
    <citation type="journal article" date="2022" name="G3 (Bethesda)">
        <title>Enemy or ally: a genomic approach to elucidate the lifestyle of Phyllosticta citrichinaensis.</title>
        <authorList>
            <person name="Buijs V.A."/>
            <person name="Groenewald J.Z."/>
            <person name="Haridas S."/>
            <person name="LaButti K.M."/>
            <person name="Lipzen A."/>
            <person name="Martin F.M."/>
            <person name="Barry K."/>
            <person name="Grigoriev I.V."/>
            <person name="Crous P.W."/>
            <person name="Seidl M.F."/>
        </authorList>
    </citation>
    <scope>NUCLEOTIDE SEQUENCE [LARGE SCALE GENOMIC DNA]</scope>
    <source>
        <strain evidence="3 4">CBS 129764</strain>
    </source>
</reference>
<dbReference type="InterPro" id="IPR011989">
    <property type="entry name" value="ARM-like"/>
</dbReference>
<name>A0ABR1Y1D0_9PEZI</name>
<evidence type="ECO:0000313" key="4">
    <source>
        <dbReference type="Proteomes" id="UP001456524"/>
    </source>
</evidence>
<protein>
    <submittedName>
        <fullName evidence="3">Armadillo-type protein</fullName>
    </submittedName>
</protein>
<accession>A0ABR1Y1D0</accession>
<organism evidence="3 4">
    <name type="scientific">Phyllosticta citrichinensis</name>
    <dbReference type="NCBI Taxonomy" id="1130410"/>
    <lineage>
        <taxon>Eukaryota</taxon>
        <taxon>Fungi</taxon>
        <taxon>Dikarya</taxon>
        <taxon>Ascomycota</taxon>
        <taxon>Pezizomycotina</taxon>
        <taxon>Dothideomycetes</taxon>
        <taxon>Dothideomycetes incertae sedis</taxon>
        <taxon>Botryosphaeriales</taxon>
        <taxon>Phyllostictaceae</taxon>
        <taxon>Phyllosticta</taxon>
    </lineage>
</organism>
<gene>
    <name evidence="3" type="ORF">IWX90DRAFT_97381</name>
</gene>
<evidence type="ECO:0000256" key="1">
    <source>
        <dbReference type="ARBA" id="ARBA00009466"/>
    </source>
</evidence>
<dbReference type="EMBL" id="JBBWUH010000002">
    <property type="protein sequence ID" value="KAK8174974.1"/>
    <property type="molecule type" value="Genomic_DNA"/>
</dbReference>
<evidence type="ECO:0000313" key="3">
    <source>
        <dbReference type="EMBL" id="KAK8174974.1"/>
    </source>
</evidence>
<dbReference type="PROSITE" id="PS50166">
    <property type="entry name" value="IMPORTIN_B_NT"/>
    <property type="match status" value="1"/>
</dbReference>
<dbReference type="Gene3D" id="1.25.10.10">
    <property type="entry name" value="Leucine-rich Repeat Variant"/>
    <property type="match status" value="2"/>
</dbReference>
<dbReference type="PANTHER" id="PTHR11223">
    <property type="entry name" value="EXPORTIN 1/5"/>
    <property type="match status" value="1"/>
</dbReference>
<dbReference type="Pfam" id="PF03810">
    <property type="entry name" value="IBN_N"/>
    <property type="match status" value="1"/>
</dbReference>
<dbReference type="PANTHER" id="PTHR11223:SF3">
    <property type="entry name" value="EXPORTIN-5"/>
    <property type="match status" value="1"/>
</dbReference>
<keyword evidence="4" id="KW-1185">Reference proteome</keyword>
<comment type="similarity">
    <text evidence="1">Belongs to the exportin family.</text>
</comment>
<dbReference type="InterPro" id="IPR045065">
    <property type="entry name" value="XPO1/5"/>
</dbReference>
<dbReference type="InterPro" id="IPR016024">
    <property type="entry name" value="ARM-type_fold"/>
</dbReference>
<sequence length="1290" mass="146045">MDPFSAQPNGCGAFNDEAFSRVLEALHVIYNSVSNVARHEAQAYLDSVMHVPEAPQYGRRLASDPTSDEKARFFGLLLLEIAIKYHWEELEDPQKIREWMVELAKEAAQQVRQFVRNKIGQLWCEIAKRSWGCEWTDMDAQLCDLWELSREHQSLVLYILETLAEEIFNKDDPVASIRGGDLGKACVNIFTPASTLEEELPGRDANLNVRCGEDGWAMRICRLVDECLEDCNVLDEGSCDIAAKALNTLRATMPWLIPKAIHRTGSIYYVGKALDVATKFLQDLQELQEHEEPRNSQDLERETRHAVIRDLLVKRAAPRGKKFDVVRTEVEGQLMDLATAAVETLCTVYSRSGLQDQDIIEIVCPMFAPGTINQLTNTYEWMVESLNPEDVDGKYSLTKKLSEVSVQKVFFSYRFLILLQLLAHLVGYIEAKPHAIPPDCDLIGFLSLLLKVLHHQSLTVSIPVLHAWTRLLRVRSVRDSPLMIQLIEPLLKVASERLVRYEALSEESKDPTAILLHGDIDTVPERHAFLGNYRRYCVDIVEIVVRKMPQDAMQHILAQATNTFQDLYDDLPPFTPQTFSKNAIAILRADAKITVIDAALKGYLKELNSHHDSELQKDEAGVSMMQDAFQEWCQGLLQLRFEDPEVNRKIIQLMVTFATRALHNRPNFAVQVLSYILNLPIREEPSAPQYSEAVKGLDQACAGEMQRLAMAFPDNFLSIYEGLEEQIKINVAERPNDERFKLGYTAFLFIINHRSMSRDRTLQNARLQQMMGEVKAGWQNPHLAESLSSFQSFCDMLGLDNIAEFMAAKGFHQVPDWASQQLDAEGQAKQAEILAQFQRFPLRLTKSLLSASTEKWLENPQSHAVACDLWADTLPTILPSLLQFISHAQAFMNLQNWSHLPQEMQFVMKRVLTDRFWQAGISTESKDDFFARVSGSKSSYEGFASTVRGTVRQIREVSYYILYGLAKFRVHFYAIPDLPGALSRALYQDAEALSAHHVSVLLNVSTQIIDGCPIELRSQFLPPVISSLFMAINSKIGNEWEILNRQMEEVSAGGDLGDEMKNESILRQLTHAAVLLVSLLLEDPRIDAHHRPNTKPKEQRMLTFIISSPEVLEPMFMFCKTVIRVRDTRCVSLICRVLVRNVLPRFREPSPVRDYVCSDLLRAAITSLHEPAFVDAQKDLASLISAIINLDPETTTAIILELPDVSNRPDKVNRCIGRMRQTTSERIQRGLVLDLLACIRGVSIHEQGKIEQSKPKKPAPVPEQYMVVEQQPNIVRGGSPELDGMAGMFG</sequence>
<feature type="domain" description="Importin N-terminal" evidence="2">
    <location>
        <begin position="41"/>
        <end position="121"/>
    </location>
</feature>
<dbReference type="Pfam" id="PF19273">
    <property type="entry name" value="Exportin-5"/>
    <property type="match status" value="1"/>
</dbReference>
<proteinExistence type="inferred from homology"/>
<evidence type="ECO:0000259" key="2">
    <source>
        <dbReference type="PROSITE" id="PS50166"/>
    </source>
</evidence>